<reference evidence="4 5" key="1">
    <citation type="submission" date="2018-09" db="EMBL/GenBank/DDBJ databases">
        <title>YIM PH 21725 draft genome.</title>
        <authorList>
            <person name="Miao C."/>
        </authorList>
    </citation>
    <scope>NUCLEOTIDE SEQUENCE [LARGE SCALE GENOMIC DNA]</scope>
    <source>
        <strain evidence="5">YIM PH21725</strain>
    </source>
</reference>
<gene>
    <name evidence="4" type="ORF">D5S19_18570</name>
</gene>
<dbReference type="Pfam" id="PF00107">
    <property type="entry name" value="ADH_zinc_N"/>
    <property type="match status" value="1"/>
</dbReference>
<dbReference type="Proteomes" id="UP000285112">
    <property type="component" value="Unassembled WGS sequence"/>
</dbReference>
<evidence type="ECO:0000256" key="1">
    <source>
        <dbReference type="ARBA" id="ARBA00022857"/>
    </source>
</evidence>
<evidence type="ECO:0000313" key="5">
    <source>
        <dbReference type="Proteomes" id="UP000285112"/>
    </source>
</evidence>
<dbReference type="SUPFAM" id="SSF51735">
    <property type="entry name" value="NAD(P)-binding Rossmann-fold domains"/>
    <property type="match status" value="1"/>
</dbReference>
<name>A0A419I2A8_9PSEU</name>
<evidence type="ECO:0000259" key="3">
    <source>
        <dbReference type="SMART" id="SM00829"/>
    </source>
</evidence>
<protein>
    <recommendedName>
        <fullName evidence="3">Enoyl reductase (ER) domain-containing protein</fullName>
    </recommendedName>
</protein>
<dbReference type="Pfam" id="PF08240">
    <property type="entry name" value="ADH_N"/>
    <property type="match status" value="1"/>
</dbReference>
<dbReference type="InterPro" id="IPR020843">
    <property type="entry name" value="ER"/>
</dbReference>
<dbReference type="SMART" id="SM00829">
    <property type="entry name" value="PKS_ER"/>
    <property type="match status" value="1"/>
</dbReference>
<dbReference type="InterPro" id="IPR013154">
    <property type="entry name" value="ADH-like_N"/>
</dbReference>
<dbReference type="EMBL" id="QZFV01000090">
    <property type="protein sequence ID" value="RJQ83996.1"/>
    <property type="molecule type" value="Genomic_DNA"/>
</dbReference>
<dbReference type="InterPro" id="IPR036291">
    <property type="entry name" value="NAD(P)-bd_dom_sf"/>
</dbReference>
<dbReference type="PANTHER" id="PTHR48106:SF18">
    <property type="entry name" value="QUINONE OXIDOREDUCTASE PIG3"/>
    <property type="match status" value="1"/>
</dbReference>
<dbReference type="InterPro" id="IPR013149">
    <property type="entry name" value="ADH-like_C"/>
</dbReference>
<feature type="domain" description="Enoyl reductase (ER)" evidence="3">
    <location>
        <begin position="10"/>
        <end position="340"/>
    </location>
</feature>
<dbReference type="GO" id="GO:0016651">
    <property type="term" value="F:oxidoreductase activity, acting on NAD(P)H"/>
    <property type="evidence" value="ECO:0007669"/>
    <property type="project" value="TreeGrafter"/>
</dbReference>
<dbReference type="Gene3D" id="3.90.180.10">
    <property type="entry name" value="Medium-chain alcohol dehydrogenases, catalytic domain"/>
    <property type="match status" value="1"/>
</dbReference>
<keyword evidence="2" id="KW-0560">Oxidoreductase</keyword>
<dbReference type="AlphaFoldDB" id="A0A419I2A8"/>
<evidence type="ECO:0000313" key="4">
    <source>
        <dbReference type="EMBL" id="RJQ83996.1"/>
    </source>
</evidence>
<comment type="caution">
    <text evidence="4">The sequence shown here is derived from an EMBL/GenBank/DDBJ whole genome shotgun (WGS) entry which is preliminary data.</text>
</comment>
<proteinExistence type="predicted"/>
<sequence>MKVGRISAFGGPEVLEILEVPTPRPATGEVLVKLHAAGLNRADLNIREGRFAEAPLPIVLGVEGAGEVAAVGDGVTGFAIGDRVVINPMVVCDECEACAAGRDSECPRLQVVGEHFDGTYAEYIALPARNMIAAPEGLGYEALAASIVAYMTAWHMLKTRGQLLEGETVLIVGAGSGVASAAVQVAKALGATVIATTSTEQKEQQVRALGADEVINYRAEPDFHEAVRKLTGGLGVDLVHETVGRATVGKSILSARHGGRLVGMGSHTGSVAELDLWSIYRREVTLIGCHTSNRPEIAEFLPLLADGSLRPIVDSVFPLADAADAQERLNAPDRFGRVVLSTTS</sequence>
<dbReference type="SUPFAM" id="SSF50129">
    <property type="entry name" value="GroES-like"/>
    <property type="match status" value="1"/>
</dbReference>
<dbReference type="GO" id="GO:0070402">
    <property type="term" value="F:NADPH binding"/>
    <property type="evidence" value="ECO:0007669"/>
    <property type="project" value="TreeGrafter"/>
</dbReference>
<dbReference type="InterPro" id="IPR011032">
    <property type="entry name" value="GroES-like_sf"/>
</dbReference>
<keyword evidence="1" id="KW-0521">NADP</keyword>
<accession>A0A419I2A8</accession>
<organism evidence="4 5">
    <name type="scientific">Amycolatopsis panacis</name>
    <dbReference type="NCBI Taxonomy" id="2340917"/>
    <lineage>
        <taxon>Bacteria</taxon>
        <taxon>Bacillati</taxon>
        <taxon>Actinomycetota</taxon>
        <taxon>Actinomycetes</taxon>
        <taxon>Pseudonocardiales</taxon>
        <taxon>Pseudonocardiaceae</taxon>
        <taxon>Amycolatopsis</taxon>
    </lineage>
</organism>
<evidence type="ECO:0000256" key="2">
    <source>
        <dbReference type="ARBA" id="ARBA00023002"/>
    </source>
</evidence>
<dbReference type="PANTHER" id="PTHR48106">
    <property type="entry name" value="QUINONE OXIDOREDUCTASE PIG3-RELATED"/>
    <property type="match status" value="1"/>
</dbReference>
<keyword evidence="5" id="KW-1185">Reference proteome</keyword>